<evidence type="ECO:0000313" key="3">
    <source>
        <dbReference type="WBParaSite" id="ACRNAN_Path_1389.g5437.t1"/>
    </source>
</evidence>
<reference evidence="3" key="1">
    <citation type="submission" date="2022-11" db="UniProtKB">
        <authorList>
            <consortium name="WormBaseParasite"/>
        </authorList>
    </citation>
    <scope>IDENTIFICATION</scope>
</reference>
<dbReference type="WBParaSite" id="ACRNAN_Path_1389.g5437.t1">
    <property type="protein sequence ID" value="ACRNAN_Path_1389.g5437.t1"/>
    <property type="gene ID" value="ACRNAN_Path_1389.g5437"/>
</dbReference>
<evidence type="ECO:0000313" key="2">
    <source>
        <dbReference type="Proteomes" id="UP000887540"/>
    </source>
</evidence>
<organism evidence="2 3">
    <name type="scientific">Acrobeloides nanus</name>
    <dbReference type="NCBI Taxonomy" id="290746"/>
    <lineage>
        <taxon>Eukaryota</taxon>
        <taxon>Metazoa</taxon>
        <taxon>Ecdysozoa</taxon>
        <taxon>Nematoda</taxon>
        <taxon>Chromadorea</taxon>
        <taxon>Rhabditida</taxon>
        <taxon>Tylenchina</taxon>
        <taxon>Cephalobomorpha</taxon>
        <taxon>Cephaloboidea</taxon>
        <taxon>Cephalobidae</taxon>
        <taxon>Acrobeloides</taxon>
    </lineage>
</organism>
<keyword evidence="2" id="KW-1185">Reference proteome</keyword>
<dbReference type="Proteomes" id="UP000887540">
    <property type="component" value="Unplaced"/>
</dbReference>
<sequence>MILQKSGRTQWSCDGNGFSQPSICSTLGQELNQRQIFETGSSEASFYRTQDLPRGSPSKIEPRISQYGGNGGGTRQQPSNATMVVTWGRFAAARTTFVTRRHGYIGSRKTYVL</sequence>
<feature type="region of interest" description="Disordered" evidence="1">
    <location>
        <begin position="48"/>
        <end position="79"/>
    </location>
</feature>
<evidence type="ECO:0000256" key="1">
    <source>
        <dbReference type="SAM" id="MobiDB-lite"/>
    </source>
</evidence>
<protein>
    <submittedName>
        <fullName evidence="3">Uncharacterized protein</fullName>
    </submittedName>
</protein>
<name>A0A914BZS0_9BILA</name>
<accession>A0A914BZS0</accession>
<dbReference type="AlphaFoldDB" id="A0A914BZS0"/>
<proteinExistence type="predicted"/>